<comment type="caution">
    <text evidence="1">The sequence shown here is derived from an EMBL/GenBank/DDBJ whole genome shotgun (WGS) entry which is preliminary data.</text>
</comment>
<sequence>MRPSDSNSGARHRVNRSLIQTQRPGLLATEFESVSDSLRGARPSLNRMAASNINSDAAIRARFSGSEVGRDRSGVTCLVSRSRPAHQAAAACSLSSRGLLTEQVTLYSVSMLRLAHQAGHGLLGEQVSALLTEQVTPHLVSSSRSAHQSGHGLLGEQAANYSPSRASTAYSVSGPQSDHQAGHGLLGQQAVTCLGGLLTKWAVARLVSRPRPHSRP</sequence>
<name>A0A2N5TLZ7_9BASI</name>
<dbReference type="EMBL" id="PGCJ01000543">
    <property type="protein sequence ID" value="PLW26428.1"/>
    <property type="molecule type" value="Genomic_DNA"/>
</dbReference>
<organism evidence="1 2">
    <name type="scientific">Puccinia coronata f. sp. avenae</name>
    <dbReference type="NCBI Taxonomy" id="200324"/>
    <lineage>
        <taxon>Eukaryota</taxon>
        <taxon>Fungi</taxon>
        <taxon>Dikarya</taxon>
        <taxon>Basidiomycota</taxon>
        <taxon>Pucciniomycotina</taxon>
        <taxon>Pucciniomycetes</taxon>
        <taxon>Pucciniales</taxon>
        <taxon>Pucciniaceae</taxon>
        <taxon>Puccinia</taxon>
    </lineage>
</organism>
<keyword evidence="2" id="KW-1185">Reference proteome</keyword>
<proteinExistence type="predicted"/>
<dbReference type="Proteomes" id="UP000235388">
    <property type="component" value="Unassembled WGS sequence"/>
</dbReference>
<evidence type="ECO:0000313" key="1">
    <source>
        <dbReference type="EMBL" id="PLW26428.1"/>
    </source>
</evidence>
<dbReference type="AlphaFoldDB" id="A0A2N5TLZ7"/>
<gene>
    <name evidence="1" type="ORF">PCANC_23983</name>
</gene>
<reference evidence="1 2" key="1">
    <citation type="submission" date="2017-11" db="EMBL/GenBank/DDBJ databases">
        <title>De novo assembly and phasing of dikaryotic genomes from two isolates of Puccinia coronata f. sp. avenae, the causal agent of oat crown rust.</title>
        <authorList>
            <person name="Miller M.E."/>
            <person name="Zhang Y."/>
            <person name="Omidvar V."/>
            <person name="Sperschneider J."/>
            <person name="Schwessinger B."/>
            <person name="Raley C."/>
            <person name="Palmer J.M."/>
            <person name="Garnica D."/>
            <person name="Upadhyaya N."/>
            <person name="Rathjen J."/>
            <person name="Taylor J.M."/>
            <person name="Park R.F."/>
            <person name="Dodds P.N."/>
            <person name="Hirsch C.D."/>
            <person name="Kianian S.F."/>
            <person name="Figueroa M."/>
        </authorList>
    </citation>
    <scope>NUCLEOTIDE SEQUENCE [LARGE SCALE GENOMIC DNA]</scope>
    <source>
        <strain evidence="1">12NC29</strain>
    </source>
</reference>
<protein>
    <submittedName>
        <fullName evidence="1">Uncharacterized protein</fullName>
    </submittedName>
</protein>
<accession>A0A2N5TLZ7</accession>
<evidence type="ECO:0000313" key="2">
    <source>
        <dbReference type="Proteomes" id="UP000235388"/>
    </source>
</evidence>